<protein>
    <submittedName>
        <fullName evidence="2">Glycosyltransferase</fullName>
    </submittedName>
</protein>
<dbReference type="GO" id="GO:0016758">
    <property type="term" value="F:hexosyltransferase activity"/>
    <property type="evidence" value="ECO:0007669"/>
    <property type="project" value="UniProtKB-ARBA"/>
</dbReference>
<dbReference type="SUPFAM" id="SSF53448">
    <property type="entry name" value="Nucleotide-diphospho-sugar transferases"/>
    <property type="match status" value="1"/>
</dbReference>
<sequence>MNMTGGDMILAKVGVVIPHFNSVNAVIKLLDSIYNDNKAFNLIETVVVDDKSTDDMHLLEEKIDDMENVKLIFNSSYKKGAGVCRNIGLKNIQSKWLIFADADDYFEENLINKILKFIDSKADIIYFRYISRMIGTSVIANRHHYGNSLLENYIKKPYSKNESLLKYNWVVPWGRMIRTSIVKGNKIRFDEIRVSNDVMFSMKLAAHTKNIETSPEILYCVTKSSGSLTTTKNKENYEIRSYVTIDRYLYLKNNIKAEEFKPLDIYFGKWLLDGINLYDLSLKEGFQYFVLFKKKGIKFFPKLSKIFKLSRVVKETINEKNFKTNKG</sequence>
<feature type="domain" description="Glycosyltransferase 2-like" evidence="1">
    <location>
        <begin position="15"/>
        <end position="177"/>
    </location>
</feature>
<proteinExistence type="predicted"/>
<name>A0AB37D2R5_TETHA</name>
<dbReference type="CDD" id="cd00761">
    <property type="entry name" value="Glyco_tranf_GTA_type"/>
    <property type="match status" value="1"/>
</dbReference>
<dbReference type="PANTHER" id="PTHR22916">
    <property type="entry name" value="GLYCOSYLTRANSFERASE"/>
    <property type="match status" value="1"/>
</dbReference>
<accession>A0AB37D2R5</accession>
<gene>
    <name evidence="2" type="ORF">GLW17_04960</name>
</gene>
<dbReference type="Gene3D" id="3.90.550.10">
    <property type="entry name" value="Spore Coat Polysaccharide Biosynthesis Protein SpsA, Chain A"/>
    <property type="match status" value="1"/>
</dbReference>
<evidence type="ECO:0000313" key="2">
    <source>
        <dbReference type="EMBL" id="QGP76222.1"/>
    </source>
</evidence>
<dbReference type="EMBL" id="CP046246">
    <property type="protein sequence ID" value="QGP76222.1"/>
    <property type="molecule type" value="Genomic_DNA"/>
</dbReference>
<dbReference type="AlphaFoldDB" id="A0AB37D2R5"/>
<dbReference type="Proteomes" id="UP000427886">
    <property type="component" value="Chromosome"/>
</dbReference>
<evidence type="ECO:0000259" key="1">
    <source>
        <dbReference type="Pfam" id="PF00535"/>
    </source>
</evidence>
<evidence type="ECO:0000313" key="3">
    <source>
        <dbReference type="Proteomes" id="UP000427886"/>
    </source>
</evidence>
<dbReference type="KEGG" id="tey:GLW17_04960"/>
<dbReference type="PANTHER" id="PTHR22916:SF3">
    <property type="entry name" value="UDP-GLCNAC:BETAGAL BETA-1,3-N-ACETYLGLUCOSAMINYLTRANSFERASE-LIKE PROTEIN 1"/>
    <property type="match status" value="1"/>
</dbReference>
<dbReference type="Pfam" id="PF00535">
    <property type="entry name" value="Glycos_transf_2"/>
    <property type="match status" value="1"/>
</dbReference>
<reference evidence="2 3" key="1">
    <citation type="submission" date="2019-11" db="EMBL/GenBank/DDBJ databases">
        <authorList>
            <person name="Kim E."/>
            <person name="Lee J."/>
            <person name="Jeon K."/>
            <person name="Lee Y."/>
        </authorList>
    </citation>
    <scope>NUCLEOTIDE SEQUENCE [LARGE SCALE GENOMIC DNA]</scope>
    <source>
        <strain evidence="2 3">YJ1</strain>
    </source>
</reference>
<dbReference type="InterPro" id="IPR029044">
    <property type="entry name" value="Nucleotide-diphossugar_trans"/>
</dbReference>
<organism evidence="2 3">
    <name type="scientific">Tetragenococcus halophilus</name>
    <name type="common">Pediococcus halophilus</name>
    <dbReference type="NCBI Taxonomy" id="51669"/>
    <lineage>
        <taxon>Bacteria</taxon>
        <taxon>Bacillati</taxon>
        <taxon>Bacillota</taxon>
        <taxon>Bacilli</taxon>
        <taxon>Lactobacillales</taxon>
        <taxon>Enterococcaceae</taxon>
        <taxon>Tetragenococcus</taxon>
    </lineage>
</organism>
<dbReference type="InterPro" id="IPR001173">
    <property type="entry name" value="Glyco_trans_2-like"/>
</dbReference>